<comment type="caution">
    <text evidence="1">The sequence shown here is derived from an EMBL/GenBank/DDBJ whole genome shotgun (WGS) entry which is preliminary data.</text>
</comment>
<evidence type="ECO:0000313" key="1">
    <source>
        <dbReference type="EMBL" id="MCE3051142.1"/>
    </source>
</evidence>
<sequence length="184" mass="20444">MGLNVTNNYSPSDIHNSNESGPLTNLLSGFEKRPQQSCKGITPFKFANCAVKCLVMMIGWEIVPCLYVGHLSSRTRSRDLERVFSKYGRHFCLSLKVNLERVALVELMEIPGRVLGDFGDSFYNGLGGVLPGNDGLTVSGNHFRRVRDVDMKQRLCLRTGVATAEVAAIVYHDPPRQRGNKPTM</sequence>
<dbReference type="EMBL" id="JACEIK010008202">
    <property type="protein sequence ID" value="MCE3051142.1"/>
    <property type="molecule type" value="Genomic_DNA"/>
</dbReference>
<reference evidence="1 2" key="1">
    <citation type="journal article" date="2021" name="BMC Genomics">
        <title>Datura genome reveals duplications of psychoactive alkaloid biosynthetic genes and high mutation rate following tissue culture.</title>
        <authorList>
            <person name="Rajewski A."/>
            <person name="Carter-House D."/>
            <person name="Stajich J."/>
            <person name="Litt A."/>
        </authorList>
    </citation>
    <scope>NUCLEOTIDE SEQUENCE [LARGE SCALE GENOMIC DNA]</scope>
    <source>
        <strain evidence="1">AR-01</strain>
    </source>
</reference>
<dbReference type="Proteomes" id="UP000823775">
    <property type="component" value="Unassembled WGS sequence"/>
</dbReference>
<proteinExistence type="predicted"/>
<evidence type="ECO:0000313" key="2">
    <source>
        <dbReference type="Proteomes" id="UP000823775"/>
    </source>
</evidence>
<evidence type="ECO:0008006" key="3">
    <source>
        <dbReference type="Google" id="ProtNLM"/>
    </source>
</evidence>
<name>A0ABS8WMT7_DATST</name>
<keyword evidence="2" id="KW-1185">Reference proteome</keyword>
<accession>A0ABS8WMT7</accession>
<organism evidence="1 2">
    <name type="scientific">Datura stramonium</name>
    <name type="common">Jimsonweed</name>
    <name type="synonym">Common thornapple</name>
    <dbReference type="NCBI Taxonomy" id="4076"/>
    <lineage>
        <taxon>Eukaryota</taxon>
        <taxon>Viridiplantae</taxon>
        <taxon>Streptophyta</taxon>
        <taxon>Embryophyta</taxon>
        <taxon>Tracheophyta</taxon>
        <taxon>Spermatophyta</taxon>
        <taxon>Magnoliopsida</taxon>
        <taxon>eudicotyledons</taxon>
        <taxon>Gunneridae</taxon>
        <taxon>Pentapetalae</taxon>
        <taxon>asterids</taxon>
        <taxon>lamiids</taxon>
        <taxon>Solanales</taxon>
        <taxon>Solanaceae</taxon>
        <taxon>Solanoideae</taxon>
        <taxon>Datureae</taxon>
        <taxon>Datura</taxon>
    </lineage>
</organism>
<gene>
    <name evidence="1" type="ORF">HAX54_048983</name>
</gene>
<protein>
    <recommendedName>
        <fullName evidence="3">RRM domain-containing protein</fullName>
    </recommendedName>
</protein>